<dbReference type="InterPro" id="IPR030381">
    <property type="entry name" value="G_DYNAMIN_dom"/>
</dbReference>
<comment type="similarity">
    <text evidence="9">Belongs to the TRAFAC class dynamin-like GTPase superfamily. Dynamin/Fzo/YdjA family.</text>
</comment>
<dbReference type="PROSITE" id="PS50082">
    <property type="entry name" value="WD_REPEATS_2"/>
    <property type="match status" value="2"/>
</dbReference>
<dbReference type="GO" id="GO:0006897">
    <property type="term" value="P:endocytosis"/>
    <property type="evidence" value="ECO:0007669"/>
    <property type="project" value="TreeGrafter"/>
</dbReference>
<dbReference type="PROSITE" id="PS00678">
    <property type="entry name" value="WD_REPEATS_1"/>
    <property type="match status" value="2"/>
</dbReference>
<gene>
    <name evidence="14" type="ORF">C8A01DRAFT_43993</name>
</gene>
<dbReference type="InterPro" id="IPR020850">
    <property type="entry name" value="GED_dom"/>
</dbReference>
<dbReference type="SMART" id="SM00053">
    <property type="entry name" value="DYNc"/>
    <property type="match status" value="1"/>
</dbReference>
<dbReference type="GO" id="GO:0005874">
    <property type="term" value="C:microtubule"/>
    <property type="evidence" value="ECO:0007669"/>
    <property type="project" value="TreeGrafter"/>
</dbReference>
<dbReference type="GO" id="GO:0003924">
    <property type="term" value="F:GTPase activity"/>
    <property type="evidence" value="ECO:0007669"/>
    <property type="project" value="InterPro"/>
</dbReference>
<dbReference type="Gene3D" id="1.20.120.1240">
    <property type="entry name" value="Dynamin, middle domain"/>
    <property type="match status" value="1"/>
</dbReference>
<keyword evidence="2 8" id="KW-0853">WD repeat</keyword>
<keyword evidence="4 9" id="KW-0547">Nucleotide-binding</keyword>
<dbReference type="SMART" id="SM00668">
    <property type="entry name" value="CTLH"/>
    <property type="match status" value="1"/>
</dbReference>
<dbReference type="SUPFAM" id="SSF52540">
    <property type="entry name" value="P-loop containing nucleoside triphosphate hydrolases"/>
    <property type="match status" value="1"/>
</dbReference>
<dbReference type="Pfam" id="PF01031">
    <property type="entry name" value="Dynamin_M"/>
    <property type="match status" value="1"/>
</dbReference>
<dbReference type="PROSITE" id="PS50294">
    <property type="entry name" value="WD_REPEATS_REGION"/>
    <property type="match status" value="2"/>
</dbReference>
<dbReference type="InterPro" id="IPR001680">
    <property type="entry name" value="WD40_rpt"/>
</dbReference>
<dbReference type="Gene3D" id="3.40.50.300">
    <property type="entry name" value="P-loop containing nucleotide triphosphate hydrolases"/>
    <property type="match status" value="1"/>
</dbReference>
<name>A0AAN6SUZ3_9PEZI</name>
<dbReference type="GO" id="GO:0016020">
    <property type="term" value="C:membrane"/>
    <property type="evidence" value="ECO:0007669"/>
    <property type="project" value="TreeGrafter"/>
</dbReference>
<evidence type="ECO:0000256" key="10">
    <source>
        <dbReference type="SAM" id="MobiDB-lite"/>
    </source>
</evidence>
<dbReference type="Pfam" id="PF23627">
    <property type="entry name" value="LisH_WDR26"/>
    <property type="match status" value="1"/>
</dbReference>
<dbReference type="PRINTS" id="PR00195">
    <property type="entry name" value="DYNAMIN"/>
</dbReference>
<keyword evidence="5 9" id="KW-0342">GTP-binding</keyword>
<dbReference type="InterPro" id="IPR001401">
    <property type="entry name" value="Dynamin_GTPase"/>
</dbReference>
<evidence type="ECO:0000256" key="9">
    <source>
        <dbReference type="RuleBase" id="RU003932"/>
    </source>
</evidence>
<dbReference type="CDD" id="cd08771">
    <property type="entry name" value="DLP_1"/>
    <property type="match status" value="1"/>
</dbReference>
<feature type="domain" description="CTLH" evidence="11">
    <location>
        <begin position="159"/>
        <end position="229"/>
    </location>
</feature>
<dbReference type="GO" id="GO:0005525">
    <property type="term" value="F:GTP binding"/>
    <property type="evidence" value="ECO:0007669"/>
    <property type="project" value="UniProtKB-KW"/>
</dbReference>
<dbReference type="FunFam" id="3.40.50.300:FF:000473">
    <property type="entry name" value="Vacuolar sorting-associated 1 protein"/>
    <property type="match status" value="1"/>
</dbReference>
<evidence type="ECO:0000313" key="15">
    <source>
        <dbReference type="Proteomes" id="UP001303115"/>
    </source>
</evidence>
<dbReference type="PANTHER" id="PTHR11566:SF220">
    <property type="entry name" value="VACUOLAR PROTEIN SORTING-ASSOCIATED PROTEIN 1"/>
    <property type="match status" value="1"/>
</dbReference>
<dbReference type="PANTHER" id="PTHR11566">
    <property type="entry name" value="DYNAMIN"/>
    <property type="match status" value="1"/>
</dbReference>
<evidence type="ECO:0000259" key="13">
    <source>
        <dbReference type="PROSITE" id="PS51718"/>
    </source>
</evidence>
<dbReference type="CDD" id="cd00200">
    <property type="entry name" value="WD40"/>
    <property type="match status" value="1"/>
</dbReference>
<dbReference type="EMBL" id="MU854332">
    <property type="protein sequence ID" value="KAK4043071.1"/>
    <property type="molecule type" value="Genomic_DNA"/>
</dbReference>
<dbReference type="GO" id="GO:0007033">
    <property type="term" value="P:vacuole organization"/>
    <property type="evidence" value="ECO:0007669"/>
    <property type="project" value="UniProtKB-ARBA"/>
</dbReference>
<dbReference type="InterPro" id="IPR000375">
    <property type="entry name" value="Dynamin_stalk"/>
</dbReference>
<dbReference type="Pfam" id="PF00350">
    <property type="entry name" value="Dynamin_N"/>
    <property type="match status" value="1"/>
</dbReference>
<dbReference type="GO" id="GO:0005777">
    <property type="term" value="C:peroxisome"/>
    <property type="evidence" value="ECO:0007669"/>
    <property type="project" value="TreeGrafter"/>
</dbReference>
<dbReference type="GO" id="GO:0000266">
    <property type="term" value="P:mitochondrial fission"/>
    <property type="evidence" value="ECO:0007669"/>
    <property type="project" value="TreeGrafter"/>
</dbReference>
<dbReference type="Pfam" id="PF02212">
    <property type="entry name" value="GED"/>
    <property type="match status" value="1"/>
</dbReference>
<dbReference type="PROSITE" id="PS00410">
    <property type="entry name" value="G_DYNAMIN_1"/>
    <property type="match status" value="1"/>
</dbReference>
<feature type="repeat" description="WD" evidence="8">
    <location>
        <begin position="395"/>
        <end position="436"/>
    </location>
</feature>
<dbReference type="GO" id="GO:0016559">
    <property type="term" value="P:peroxisome fission"/>
    <property type="evidence" value="ECO:0007669"/>
    <property type="project" value="TreeGrafter"/>
</dbReference>
<feature type="compositionally biased region" description="Polar residues" evidence="10">
    <location>
        <begin position="73"/>
        <end position="84"/>
    </location>
</feature>
<proteinExistence type="inferred from homology"/>
<dbReference type="Gene3D" id="2.130.10.10">
    <property type="entry name" value="YVTN repeat-like/Quinoprotein amine dehydrogenase"/>
    <property type="match status" value="1"/>
</dbReference>
<dbReference type="Pfam" id="PF00400">
    <property type="entry name" value="WD40"/>
    <property type="match status" value="4"/>
</dbReference>
<dbReference type="InterPro" id="IPR006594">
    <property type="entry name" value="LisH"/>
</dbReference>
<evidence type="ECO:0000256" key="6">
    <source>
        <dbReference type="ARBA" id="ARBA00023175"/>
    </source>
</evidence>
<evidence type="ECO:0000256" key="1">
    <source>
        <dbReference type="ARBA" id="ARBA00002343"/>
    </source>
</evidence>
<dbReference type="PROSITE" id="PS50897">
    <property type="entry name" value="CTLH"/>
    <property type="match status" value="1"/>
</dbReference>
<evidence type="ECO:0000256" key="8">
    <source>
        <dbReference type="PROSITE-ProRule" id="PRU00221"/>
    </source>
</evidence>
<dbReference type="SMART" id="SM00320">
    <property type="entry name" value="WD40"/>
    <property type="match status" value="6"/>
</dbReference>
<evidence type="ECO:0000313" key="14">
    <source>
        <dbReference type="EMBL" id="KAK4043071.1"/>
    </source>
</evidence>
<comment type="caution">
    <text evidence="14">The sequence shown here is derived from an EMBL/GenBank/DDBJ whole genome shotgun (WGS) entry which is preliminary data.</text>
</comment>
<feature type="region of interest" description="Disordered" evidence="10">
    <location>
        <begin position="1156"/>
        <end position="1178"/>
    </location>
</feature>
<feature type="domain" description="GED" evidence="12">
    <location>
        <begin position="1232"/>
        <end position="1319"/>
    </location>
</feature>
<dbReference type="GO" id="GO:0048312">
    <property type="term" value="P:intracellular distribution of mitochondria"/>
    <property type="evidence" value="ECO:0007669"/>
    <property type="project" value="TreeGrafter"/>
</dbReference>
<dbReference type="InterPro" id="IPR006595">
    <property type="entry name" value="CTLH_C"/>
</dbReference>
<dbReference type="InterPro" id="IPR045063">
    <property type="entry name" value="Dynamin_N"/>
</dbReference>
<dbReference type="InterPro" id="IPR022812">
    <property type="entry name" value="Dynamin"/>
</dbReference>
<protein>
    <recommendedName>
        <fullName evidence="7">Vacuolar protein sorting-associated protein 1</fullName>
    </recommendedName>
</protein>
<evidence type="ECO:0000259" key="11">
    <source>
        <dbReference type="PROSITE" id="PS50897"/>
    </source>
</evidence>
<dbReference type="SMART" id="SM00302">
    <property type="entry name" value="GED"/>
    <property type="match status" value="1"/>
</dbReference>
<feature type="domain" description="Dynamin-type G" evidence="13">
    <location>
        <begin position="655"/>
        <end position="943"/>
    </location>
</feature>
<keyword evidence="6" id="KW-0505">Motor protein</keyword>
<reference evidence="15" key="1">
    <citation type="journal article" date="2023" name="Mol. Phylogenet. Evol.">
        <title>Genome-scale phylogeny and comparative genomics of the fungal order Sordariales.</title>
        <authorList>
            <person name="Hensen N."/>
            <person name="Bonometti L."/>
            <person name="Westerberg I."/>
            <person name="Brannstrom I.O."/>
            <person name="Guillou S."/>
            <person name="Cros-Aarteil S."/>
            <person name="Calhoun S."/>
            <person name="Haridas S."/>
            <person name="Kuo A."/>
            <person name="Mondo S."/>
            <person name="Pangilinan J."/>
            <person name="Riley R."/>
            <person name="LaButti K."/>
            <person name="Andreopoulos B."/>
            <person name="Lipzen A."/>
            <person name="Chen C."/>
            <person name="Yan M."/>
            <person name="Daum C."/>
            <person name="Ng V."/>
            <person name="Clum A."/>
            <person name="Steindorff A."/>
            <person name="Ohm R.A."/>
            <person name="Martin F."/>
            <person name="Silar P."/>
            <person name="Natvig D.O."/>
            <person name="Lalanne C."/>
            <person name="Gautier V."/>
            <person name="Ament-Velasquez S.L."/>
            <person name="Kruys A."/>
            <person name="Hutchinson M.I."/>
            <person name="Powell A.J."/>
            <person name="Barry K."/>
            <person name="Miller A.N."/>
            <person name="Grigoriev I.V."/>
            <person name="Debuchy R."/>
            <person name="Gladieux P."/>
            <person name="Hiltunen Thoren M."/>
            <person name="Johannesson H."/>
        </authorList>
    </citation>
    <scope>NUCLEOTIDE SEQUENCE [LARGE SCALE GENOMIC DNA]</scope>
    <source>
        <strain evidence="15">CBS 284.82</strain>
    </source>
</reference>
<keyword evidence="15" id="KW-1185">Reference proteome</keyword>
<keyword evidence="3" id="KW-0677">Repeat</keyword>
<evidence type="ECO:0000256" key="2">
    <source>
        <dbReference type="ARBA" id="ARBA00022574"/>
    </source>
</evidence>
<evidence type="ECO:0000256" key="4">
    <source>
        <dbReference type="ARBA" id="ARBA00022741"/>
    </source>
</evidence>
<accession>A0AAN6SUZ3</accession>
<organism evidence="14 15">
    <name type="scientific">Parachaetomium inaequale</name>
    <dbReference type="NCBI Taxonomy" id="2588326"/>
    <lineage>
        <taxon>Eukaryota</taxon>
        <taxon>Fungi</taxon>
        <taxon>Dikarya</taxon>
        <taxon>Ascomycota</taxon>
        <taxon>Pezizomycotina</taxon>
        <taxon>Sordariomycetes</taxon>
        <taxon>Sordariomycetidae</taxon>
        <taxon>Sordariales</taxon>
        <taxon>Chaetomiaceae</taxon>
        <taxon>Parachaetomium</taxon>
    </lineage>
</organism>
<feature type="compositionally biased region" description="Low complexity" evidence="10">
    <location>
        <begin position="39"/>
        <end position="52"/>
    </location>
</feature>
<comment type="function">
    <text evidence="1">Involved in the proteasome-dependent degradation of fructose-1,6-bisphosphatase.</text>
</comment>
<dbReference type="InterPro" id="IPR003130">
    <property type="entry name" value="GED"/>
</dbReference>
<dbReference type="PROSITE" id="PS51388">
    <property type="entry name" value="GED"/>
    <property type="match status" value="1"/>
</dbReference>
<dbReference type="SUPFAM" id="SSF50978">
    <property type="entry name" value="WD40 repeat-like"/>
    <property type="match status" value="1"/>
</dbReference>
<dbReference type="Proteomes" id="UP001303115">
    <property type="component" value="Unassembled WGS sequence"/>
</dbReference>
<dbReference type="InterPro" id="IPR019762">
    <property type="entry name" value="Dynamin_GTPase_CS"/>
</dbReference>
<evidence type="ECO:0000256" key="7">
    <source>
        <dbReference type="ARBA" id="ARBA00073589"/>
    </source>
</evidence>
<dbReference type="PROSITE" id="PS51718">
    <property type="entry name" value="G_DYNAMIN_2"/>
    <property type="match status" value="1"/>
</dbReference>
<feature type="region of interest" description="Disordered" evidence="10">
    <location>
        <begin position="20"/>
        <end position="118"/>
    </location>
</feature>
<dbReference type="GO" id="GO:0008017">
    <property type="term" value="F:microtubule binding"/>
    <property type="evidence" value="ECO:0007669"/>
    <property type="project" value="TreeGrafter"/>
</dbReference>
<evidence type="ECO:0000256" key="5">
    <source>
        <dbReference type="ARBA" id="ARBA00023134"/>
    </source>
</evidence>
<dbReference type="InterPro" id="IPR015943">
    <property type="entry name" value="WD40/YVTN_repeat-like_dom_sf"/>
</dbReference>
<evidence type="ECO:0000259" key="12">
    <source>
        <dbReference type="PROSITE" id="PS51388"/>
    </source>
</evidence>
<dbReference type="InterPro" id="IPR036322">
    <property type="entry name" value="WD40_repeat_dom_sf"/>
</dbReference>
<dbReference type="InterPro" id="IPR027417">
    <property type="entry name" value="P-loop_NTPase"/>
</dbReference>
<dbReference type="InterPro" id="IPR019775">
    <property type="entry name" value="WD40_repeat_CS"/>
</dbReference>
<sequence>MPDWAWLSERTVQTKRNILGRRQRAEFEEEEEGGAPDNTASGSGTAAAASRSSPKRRRRGSMLAELDKGEPSSRASQHAVSNGSRAGGAERPATHKTHSDAMHSSRPNGGPVGGGVRQQESYFGHNREEVTRILIQALHELGYHAAAENVGEESGFEVESPDVVAFRQAVLGGSWGKAEELLCGKGTRGAEQAPGSGLVLAAGADRNAMRFRLRQQKFLELLEQRETGRALAVLRNELTPLCQEQHQTLHLLSRLLMCQNADDLRSRASWDGANGRSRQTLLAQLSESISPSVMLPERRLAVLLDDLKRSQVERCLYHTNDASPSLCVDHSCDRSRFPSEILVELSHPGSESSKKPDEVWQVRFSPDGKRLATCGTDDAVSIWDVERLTLFHQLHGHQKSGIGNLAWSPDSKSLVTCSFDHTAKLWNVDSGVCLKDLSGFEEPVSSCVWAADGQTFITGSFDRTQSMKLWNLRGDCLHTWANTHRTEDLALSRDQHWLVAMDEQCNLHVYNFVTREHAYDLALRARAASLSISRDSRYILVNKADNEAVLIDIVTRETVQKYTGQIGGTYTIRSDFGGANENFVISGSEDGHVFIWHKLTGILVQEAEAHHTSCNAVAWNPTDPCMFATAGDDGRVKMLVNKLQDVFTTVGVNNPIDLPQIVVVGSQSSGKSSVLENIVGRDFLPRGSGIVTRRPLVLQLINRPGQAQTNGAEKEIADSTDKQANTEEWGEFLHIPGQKFYDFNKIRDEISRETEAKVGRNAGISPAPINLRIYSPNVLNLTLVDLPGLTRVPVGDQPRDIERQIRDMILKYIQKSNAIILAVTAANIDLANSDGLKLAREVDPEGQRTIGVLTKVDLMDEGTDVVDILAGRIIPLRLGYVPVVNRGQRDIDNKKRIDAALEAEKNFFENHKAYRNKSSYCGTPYLARKLNLILMMHIKQTLPDIKARISSSLQKYTQELESLGPSMLGNSANIVLNIITEFTNEWRTVLEGNNTELSSTELSGGARISFVFHELYSNGVKAVDPFDQVKDVDIRTILYNSSGSSPALFVGTTAFELIVKQQIKRMEEPSLKCASLVYDELVRILTQLLGKQLYRRYPSLKEKIHAVVISFFKKAMEPTNKLVRDLVAMESCYINTAHPDFLNGHRAMAMVNEKHNPSRPVQVDPKTGKPLASTPARAASPTLVAGDADSSNTGFFGSFFAAKNKKKAAAMEPPPPTLKASGTLSEREGIEVEVIKLLISSYFNIVKRTMIDMVPKAIMLNLVSFTKEEMQKELLENMYRQSELDDLLKESDYTIRRRKECQQMVDSLSRASEIVSQVQ</sequence>
<feature type="repeat" description="WD" evidence="8">
    <location>
        <begin position="352"/>
        <end position="393"/>
    </location>
</feature>
<evidence type="ECO:0000256" key="3">
    <source>
        <dbReference type="ARBA" id="ARBA00022737"/>
    </source>
</evidence>
<dbReference type="PROSITE" id="PS50896">
    <property type="entry name" value="LISH"/>
    <property type="match status" value="1"/>
</dbReference>